<proteinExistence type="predicted"/>
<comment type="caution">
    <text evidence="2">The sequence shown here is derived from an EMBL/GenBank/DDBJ whole genome shotgun (WGS) entry which is preliminary data.</text>
</comment>
<organism evidence="2 3">
    <name type="scientific">Austropuccinia psidii MF-1</name>
    <dbReference type="NCBI Taxonomy" id="1389203"/>
    <lineage>
        <taxon>Eukaryota</taxon>
        <taxon>Fungi</taxon>
        <taxon>Dikarya</taxon>
        <taxon>Basidiomycota</taxon>
        <taxon>Pucciniomycotina</taxon>
        <taxon>Pucciniomycetes</taxon>
        <taxon>Pucciniales</taxon>
        <taxon>Sphaerophragmiaceae</taxon>
        <taxon>Austropuccinia</taxon>
    </lineage>
</organism>
<dbReference type="EMBL" id="AVOT02010602">
    <property type="protein sequence ID" value="MBW0490482.1"/>
    <property type="molecule type" value="Genomic_DNA"/>
</dbReference>
<sequence length="112" mass="12911">MKAELNISPYTSKSKDSLLNPIDQIQNLEVTFVFEEKLSISSSLKESISHIPDRKSKGKEPEDNKLEVEDSESIKKFKEELKKMRRNLDMAIEDPEKWLALELRGMNEADEG</sequence>
<keyword evidence="3" id="KW-1185">Reference proteome</keyword>
<feature type="region of interest" description="Disordered" evidence="1">
    <location>
        <begin position="43"/>
        <end position="71"/>
    </location>
</feature>
<evidence type="ECO:0000313" key="3">
    <source>
        <dbReference type="Proteomes" id="UP000765509"/>
    </source>
</evidence>
<name>A0A9Q3H475_9BASI</name>
<dbReference type="AlphaFoldDB" id="A0A9Q3H475"/>
<feature type="compositionally biased region" description="Basic and acidic residues" evidence="1">
    <location>
        <begin position="47"/>
        <end position="71"/>
    </location>
</feature>
<reference evidence="2" key="1">
    <citation type="submission" date="2021-03" db="EMBL/GenBank/DDBJ databases">
        <title>Draft genome sequence of rust myrtle Austropuccinia psidii MF-1, a brazilian biotype.</title>
        <authorList>
            <person name="Quecine M.C."/>
            <person name="Pachon D.M.R."/>
            <person name="Bonatelli M.L."/>
            <person name="Correr F.H."/>
            <person name="Franceschini L.M."/>
            <person name="Leite T.F."/>
            <person name="Margarido G.R.A."/>
            <person name="Almeida C.A."/>
            <person name="Ferrarezi J.A."/>
            <person name="Labate C.A."/>
        </authorList>
    </citation>
    <scope>NUCLEOTIDE SEQUENCE</scope>
    <source>
        <strain evidence="2">MF-1</strain>
    </source>
</reference>
<protein>
    <submittedName>
        <fullName evidence="2">Uncharacterized protein</fullName>
    </submittedName>
</protein>
<evidence type="ECO:0000256" key="1">
    <source>
        <dbReference type="SAM" id="MobiDB-lite"/>
    </source>
</evidence>
<accession>A0A9Q3H475</accession>
<gene>
    <name evidence="2" type="ORF">O181_030197</name>
</gene>
<evidence type="ECO:0000313" key="2">
    <source>
        <dbReference type="EMBL" id="MBW0490482.1"/>
    </source>
</evidence>
<dbReference type="Proteomes" id="UP000765509">
    <property type="component" value="Unassembled WGS sequence"/>
</dbReference>